<dbReference type="PANTHER" id="PTHR47354:SF5">
    <property type="entry name" value="PROTEIN RFBI"/>
    <property type="match status" value="1"/>
</dbReference>
<proteinExistence type="predicted"/>
<dbReference type="InterPro" id="IPR017927">
    <property type="entry name" value="FAD-bd_FR_type"/>
</dbReference>
<organism evidence="3 4">
    <name type="scientific">Rosenbergiella australiborealis</name>
    <dbReference type="NCBI Taxonomy" id="1544696"/>
    <lineage>
        <taxon>Bacteria</taxon>
        <taxon>Pseudomonadati</taxon>
        <taxon>Pseudomonadota</taxon>
        <taxon>Gammaproteobacteria</taxon>
        <taxon>Enterobacterales</taxon>
        <taxon>Erwiniaceae</taxon>
        <taxon>Rosenbergiella</taxon>
    </lineage>
</organism>
<dbReference type="InterPro" id="IPR001041">
    <property type="entry name" value="2Fe-2S_ferredoxin-type"/>
</dbReference>
<evidence type="ECO:0000313" key="3">
    <source>
        <dbReference type="EMBL" id="MBT0726442.1"/>
    </source>
</evidence>
<accession>A0ABS5T257</accession>
<dbReference type="InterPro" id="IPR039261">
    <property type="entry name" value="FNR_nucleotide-bd"/>
</dbReference>
<dbReference type="InterPro" id="IPR001433">
    <property type="entry name" value="OxRdtase_FAD/NAD-bd"/>
</dbReference>
<evidence type="ECO:0000259" key="1">
    <source>
        <dbReference type="PROSITE" id="PS51085"/>
    </source>
</evidence>
<dbReference type="SUPFAM" id="SSF54292">
    <property type="entry name" value="2Fe-2S ferredoxin-like"/>
    <property type="match status" value="1"/>
</dbReference>
<dbReference type="Pfam" id="PF00175">
    <property type="entry name" value="NAD_binding_1"/>
    <property type="match status" value="1"/>
</dbReference>
<dbReference type="InterPro" id="IPR050415">
    <property type="entry name" value="MRET"/>
</dbReference>
<gene>
    <name evidence="3" type="ORF">HGT73_03435</name>
</gene>
<keyword evidence="4" id="KW-1185">Reference proteome</keyword>
<name>A0ABS5T257_9GAMM</name>
<sequence length="340" mass="37337">MTYTIALNFEDGVSRFIQCNANEKVLDAAYRQQINLPMDCSDGVCGTCKCQCESGRFDLGDDYLEDALSDSEREQNMVLTCQMVPESDCIITVPMASSLCKTAQQCFQTSITNINALSPTTLELTLECAETEIHFLSGQYVNLSTAQGDITRPYSFSNLPGSSTLTFLIKNVPNGAMSGYLTQQAKPGDTMTITGPQGSFYLREVTRPLLLLAGGTGLAPMLSILYSLQQRASSMPIHLLYGVSKDCDRVKSDVLTELTQQLPNFTFQLCVSDPTTSEPLTGHITDHLRPEHLHGGDVDIYLCGPPTMVESVIATLKEQQIAPTNFYYEKFTPQITAEQV</sequence>
<dbReference type="Pfam" id="PF00111">
    <property type="entry name" value="Fer2"/>
    <property type="match status" value="1"/>
</dbReference>
<protein>
    <submittedName>
        <fullName evidence="3">2Fe-2S iron-sulfur cluster binding domain-containing protein</fullName>
    </submittedName>
</protein>
<dbReference type="CDD" id="cd00207">
    <property type="entry name" value="fer2"/>
    <property type="match status" value="1"/>
</dbReference>
<dbReference type="RefSeq" id="WP_214212267.1">
    <property type="nucleotide sequence ID" value="NZ_JABBFO010000002.1"/>
</dbReference>
<dbReference type="InterPro" id="IPR017938">
    <property type="entry name" value="Riboflavin_synthase-like_b-brl"/>
</dbReference>
<feature type="domain" description="2Fe-2S ferredoxin-type" evidence="1">
    <location>
        <begin position="3"/>
        <end position="97"/>
    </location>
</feature>
<dbReference type="SUPFAM" id="SSF52343">
    <property type="entry name" value="Ferredoxin reductase-like, C-terminal NADP-linked domain"/>
    <property type="match status" value="1"/>
</dbReference>
<evidence type="ECO:0000259" key="2">
    <source>
        <dbReference type="PROSITE" id="PS51384"/>
    </source>
</evidence>
<dbReference type="Proteomes" id="UP000786875">
    <property type="component" value="Unassembled WGS sequence"/>
</dbReference>
<reference evidence="3 4" key="1">
    <citation type="submission" date="2020-04" db="EMBL/GenBank/DDBJ databases">
        <title>Genome sequencing of Rosenbergiella species.</title>
        <authorList>
            <person name="Alvarez-Perez S."/>
            <person name="Lievens B."/>
        </authorList>
    </citation>
    <scope>NUCLEOTIDE SEQUENCE [LARGE SCALE GENOMIC DNA]</scope>
    <source>
        <strain evidence="3 4">CdVSA20.1</strain>
    </source>
</reference>
<dbReference type="PROSITE" id="PS51085">
    <property type="entry name" value="2FE2S_FER_2"/>
    <property type="match status" value="1"/>
</dbReference>
<dbReference type="SUPFAM" id="SSF63380">
    <property type="entry name" value="Riboflavin synthase domain-like"/>
    <property type="match status" value="1"/>
</dbReference>
<dbReference type="NCBIfam" id="NF040810">
    <property type="entry name" value="BenC"/>
    <property type="match status" value="1"/>
</dbReference>
<dbReference type="InterPro" id="IPR036010">
    <property type="entry name" value="2Fe-2S_ferredoxin-like_sf"/>
</dbReference>
<dbReference type="PANTHER" id="PTHR47354">
    <property type="entry name" value="NADH OXIDOREDUCTASE HCR"/>
    <property type="match status" value="1"/>
</dbReference>
<dbReference type="PRINTS" id="PR00410">
    <property type="entry name" value="PHEHYDRXLASE"/>
</dbReference>
<dbReference type="EMBL" id="JABBFO010000002">
    <property type="protein sequence ID" value="MBT0726442.1"/>
    <property type="molecule type" value="Genomic_DNA"/>
</dbReference>
<dbReference type="PROSITE" id="PS00197">
    <property type="entry name" value="2FE2S_FER_1"/>
    <property type="match status" value="1"/>
</dbReference>
<dbReference type="InterPro" id="IPR008333">
    <property type="entry name" value="Cbr1-like_FAD-bd_dom"/>
</dbReference>
<dbReference type="InterPro" id="IPR012675">
    <property type="entry name" value="Beta-grasp_dom_sf"/>
</dbReference>
<dbReference type="InterPro" id="IPR006058">
    <property type="entry name" value="2Fe2S_fd_BS"/>
</dbReference>
<feature type="domain" description="FAD-binding FR-type" evidence="2">
    <location>
        <begin position="104"/>
        <end position="203"/>
    </location>
</feature>
<dbReference type="PROSITE" id="PS51384">
    <property type="entry name" value="FAD_FR"/>
    <property type="match status" value="1"/>
</dbReference>
<evidence type="ECO:0000313" key="4">
    <source>
        <dbReference type="Proteomes" id="UP000786875"/>
    </source>
</evidence>
<comment type="caution">
    <text evidence="3">The sequence shown here is derived from an EMBL/GenBank/DDBJ whole genome shotgun (WGS) entry which is preliminary data.</text>
</comment>
<dbReference type="Gene3D" id="2.40.30.10">
    <property type="entry name" value="Translation factors"/>
    <property type="match status" value="1"/>
</dbReference>
<dbReference type="Gene3D" id="3.10.20.30">
    <property type="match status" value="1"/>
</dbReference>
<dbReference type="Pfam" id="PF00970">
    <property type="entry name" value="FAD_binding_6"/>
    <property type="match status" value="1"/>
</dbReference>
<dbReference type="Gene3D" id="3.40.50.80">
    <property type="entry name" value="Nucleotide-binding domain of ferredoxin-NADP reductase (FNR) module"/>
    <property type="match status" value="1"/>
</dbReference>